<feature type="transmembrane region" description="Helical" evidence="2">
    <location>
        <begin position="107"/>
        <end position="125"/>
    </location>
</feature>
<keyword evidence="2" id="KW-1133">Transmembrane helix</keyword>
<sequence>MSMLRFLPGILAVQVATALLVVAGTGSSPDWPPLAALAAIITLLAGLWFGSIAEHLKKDALTRAAASFAREREHLVVRAETDKRAALEETHRRLVLETRRAQRKAHLVLGLGLLGLLTVGGVLLAVEFMTVGLLFLTAAGGALGGYLARVRQEALAARSGAALPAPPPSRPALPGQRGRND</sequence>
<evidence type="ECO:0000256" key="1">
    <source>
        <dbReference type="SAM" id="MobiDB-lite"/>
    </source>
</evidence>
<evidence type="ECO:0000313" key="4">
    <source>
        <dbReference type="Proteomes" id="UP001497493"/>
    </source>
</evidence>
<proteinExistence type="predicted"/>
<dbReference type="Proteomes" id="UP001497493">
    <property type="component" value="Chromosome"/>
</dbReference>
<evidence type="ECO:0000256" key="2">
    <source>
        <dbReference type="SAM" id="Phobius"/>
    </source>
</evidence>
<name>A0ABM9NE28_9GAMM</name>
<organism evidence="3 4">
    <name type="scientific">Candidatus Methylocalor cossyra</name>
    <dbReference type="NCBI Taxonomy" id="3108543"/>
    <lineage>
        <taxon>Bacteria</taxon>
        <taxon>Pseudomonadati</taxon>
        <taxon>Pseudomonadota</taxon>
        <taxon>Gammaproteobacteria</taxon>
        <taxon>Methylococcales</taxon>
        <taxon>Methylococcaceae</taxon>
        <taxon>Candidatus Methylocalor</taxon>
    </lineage>
</organism>
<reference evidence="3 4" key="1">
    <citation type="submission" date="2024-04" db="EMBL/GenBank/DDBJ databases">
        <authorList>
            <person name="Cremers G."/>
        </authorList>
    </citation>
    <scope>NUCLEOTIDE SEQUENCE [LARGE SCALE GENOMIC DNA]</scope>
    <source>
        <strain evidence="3">MeCH1-AG</strain>
    </source>
</reference>
<evidence type="ECO:0000313" key="3">
    <source>
        <dbReference type="EMBL" id="CAL1238855.1"/>
    </source>
</evidence>
<dbReference type="RefSeq" id="WP_348758465.1">
    <property type="nucleotide sequence ID" value="NZ_OZ026884.1"/>
</dbReference>
<keyword evidence="2" id="KW-0812">Transmembrane</keyword>
<feature type="transmembrane region" description="Helical" evidence="2">
    <location>
        <begin position="34"/>
        <end position="53"/>
    </location>
</feature>
<protein>
    <submittedName>
        <fullName evidence="3">Uncharacterized protein</fullName>
    </submittedName>
</protein>
<feature type="region of interest" description="Disordered" evidence="1">
    <location>
        <begin position="158"/>
        <end position="181"/>
    </location>
</feature>
<keyword evidence="4" id="KW-1185">Reference proteome</keyword>
<feature type="transmembrane region" description="Helical" evidence="2">
    <location>
        <begin position="131"/>
        <end position="148"/>
    </location>
</feature>
<gene>
    <name evidence="3" type="ORF">MECH1_V1_0074</name>
</gene>
<dbReference type="EMBL" id="OZ026884">
    <property type="protein sequence ID" value="CAL1238855.1"/>
    <property type="molecule type" value="Genomic_DNA"/>
</dbReference>
<keyword evidence="2" id="KW-0472">Membrane</keyword>
<accession>A0ABM9NE28</accession>